<dbReference type="GeneID" id="140008651"/>
<proteinExistence type="predicted"/>
<protein>
    <recommendedName>
        <fullName evidence="1">Endonuclease/exonuclease/phosphatase domain-containing protein</fullName>
    </recommendedName>
</protein>
<name>A0ABM4UQM9_COFAR</name>
<dbReference type="Pfam" id="PF03372">
    <property type="entry name" value="Exo_endo_phos"/>
    <property type="match status" value="1"/>
</dbReference>
<dbReference type="PANTHER" id="PTHR35218">
    <property type="entry name" value="RNASE H DOMAIN-CONTAINING PROTEIN"/>
    <property type="match status" value="1"/>
</dbReference>
<dbReference type="Proteomes" id="UP001652660">
    <property type="component" value="Chromosome 6c"/>
</dbReference>
<evidence type="ECO:0000259" key="1">
    <source>
        <dbReference type="Pfam" id="PF03372"/>
    </source>
</evidence>
<dbReference type="SUPFAM" id="SSF56219">
    <property type="entry name" value="DNase I-like"/>
    <property type="match status" value="1"/>
</dbReference>
<dbReference type="RefSeq" id="XP_071909590.1">
    <property type="nucleotide sequence ID" value="XM_072053489.1"/>
</dbReference>
<reference evidence="3" key="1">
    <citation type="submission" date="2025-08" db="UniProtKB">
        <authorList>
            <consortium name="RefSeq"/>
        </authorList>
    </citation>
    <scope>IDENTIFICATION</scope>
    <source>
        <tissue evidence="3">Leaves</tissue>
    </source>
</reference>
<organism evidence="2 3">
    <name type="scientific">Coffea arabica</name>
    <name type="common">Arabian coffee</name>
    <dbReference type="NCBI Taxonomy" id="13443"/>
    <lineage>
        <taxon>Eukaryota</taxon>
        <taxon>Viridiplantae</taxon>
        <taxon>Streptophyta</taxon>
        <taxon>Embryophyta</taxon>
        <taxon>Tracheophyta</taxon>
        <taxon>Spermatophyta</taxon>
        <taxon>Magnoliopsida</taxon>
        <taxon>eudicotyledons</taxon>
        <taxon>Gunneridae</taxon>
        <taxon>Pentapetalae</taxon>
        <taxon>asterids</taxon>
        <taxon>lamiids</taxon>
        <taxon>Gentianales</taxon>
        <taxon>Rubiaceae</taxon>
        <taxon>Ixoroideae</taxon>
        <taxon>Gardenieae complex</taxon>
        <taxon>Bertiereae - Coffeeae clade</taxon>
        <taxon>Coffeeae</taxon>
        <taxon>Coffea</taxon>
    </lineage>
</organism>
<evidence type="ECO:0000313" key="2">
    <source>
        <dbReference type="Proteomes" id="UP001652660"/>
    </source>
</evidence>
<dbReference type="InterPro" id="IPR005135">
    <property type="entry name" value="Endo/exonuclease/phosphatase"/>
</dbReference>
<sequence length="382" mass="45979">MVWNCRGAGRPLTVSQMEEVNRLHFPEIWFLAETKNKKCYMNKLKLKLKFDNLFVVDPVGRSGGLAVMWKKDVQVKRVLYMNFTIELCIEDPSKKISWWLVCVYASTYDVTRGQQWQIIGNRRNLWGNRWLLVGDMNDIVSNGKKWGGIQRSERSFKQFRDFISINELIDIGFEGKPWTWSNNWDNEGEVRERLDRMLGSRAWRMKFEKAKCYHIHNEASDHCMLLLHTEPKDRNKKRRFWFDRRWLQYKEVHGVVKRAWGKEQMGSRLFQVKNRIKECRMALLSWNKSLKNNARYEIDRIKQEIQKVREKSTPDRRQRLWELKRRLADAYKKEELFWGQKARVNWLREGDKNSSYFHAVVAGRRKRNTLYYSNAEGGRRVV</sequence>
<feature type="domain" description="Endonuclease/exonuclease/phosphatase" evidence="1">
    <location>
        <begin position="1"/>
        <end position="209"/>
    </location>
</feature>
<accession>A0ABM4UQM9</accession>
<gene>
    <name evidence="3" type="primary">LOC140008651</name>
</gene>
<keyword evidence="2" id="KW-1185">Reference proteome</keyword>
<dbReference type="PANTHER" id="PTHR35218:SF9">
    <property type="entry name" value="ENDONUCLEASE_EXONUCLEASE_PHOSPHATASE DOMAIN-CONTAINING PROTEIN"/>
    <property type="match status" value="1"/>
</dbReference>
<evidence type="ECO:0000313" key="3">
    <source>
        <dbReference type="RefSeq" id="XP_071909590.1"/>
    </source>
</evidence>
<dbReference type="InterPro" id="IPR036691">
    <property type="entry name" value="Endo/exonu/phosph_ase_sf"/>
</dbReference>
<dbReference type="Gene3D" id="3.60.10.10">
    <property type="entry name" value="Endonuclease/exonuclease/phosphatase"/>
    <property type="match status" value="1"/>
</dbReference>